<dbReference type="AlphaFoldDB" id="A0A448WKZ8"/>
<reference evidence="1" key="1">
    <citation type="submission" date="2018-11" db="EMBL/GenBank/DDBJ databases">
        <authorList>
            <consortium name="Pathogen Informatics"/>
        </authorList>
    </citation>
    <scope>NUCLEOTIDE SEQUENCE</scope>
</reference>
<keyword evidence="2" id="KW-1185">Reference proteome</keyword>
<evidence type="ECO:0000313" key="2">
    <source>
        <dbReference type="Proteomes" id="UP000784294"/>
    </source>
</evidence>
<name>A0A448WKZ8_9PLAT</name>
<evidence type="ECO:0000313" key="1">
    <source>
        <dbReference type="EMBL" id="VEL14153.1"/>
    </source>
</evidence>
<dbReference type="EMBL" id="CAAALY010020145">
    <property type="protein sequence ID" value="VEL14153.1"/>
    <property type="molecule type" value="Genomic_DNA"/>
</dbReference>
<organism evidence="1 2">
    <name type="scientific">Protopolystoma xenopodis</name>
    <dbReference type="NCBI Taxonomy" id="117903"/>
    <lineage>
        <taxon>Eukaryota</taxon>
        <taxon>Metazoa</taxon>
        <taxon>Spiralia</taxon>
        <taxon>Lophotrochozoa</taxon>
        <taxon>Platyhelminthes</taxon>
        <taxon>Monogenea</taxon>
        <taxon>Polyopisthocotylea</taxon>
        <taxon>Polystomatidea</taxon>
        <taxon>Polystomatidae</taxon>
        <taxon>Protopolystoma</taxon>
    </lineage>
</organism>
<protein>
    <submittedName>
        <fullName evidence="1">Uncharacterized protein</fullName>
    </submittedName>
</protein>
<comment type="caution">
    <text evidence="1">The sequence shown here is derived from an EMBL/GenBank/DDBJ whole genome shotgun (WGS) entry which is preliminary data.</text>
</comment>
<proteinExistence type="predicted"/>
<sequence>MALTQVADLTDKELPKPSDIILFRARALVTVVSSKGKEIAGPDVLHAETRRLVNLDRLGTRRCAADALAKLQSLGLIQNAKLTSQIAATKECSGS</sequence>
<accession>A0A448WKZ8</accession>
<gene>
    <name evidence="1" type="ORF">PXEA_LOCUS7593</name>
</gene>
<dbReference type="Proteomes" id="UP000784294">
    <property type="component" value="Unassembled WGS sequence"/>
</dbReference>